<reference evidence="1 2" key="1">
    <citation type="journal article" date="2011" name="Biochem. Biophys. Res. Commun.">
        <title>Increased number of Arginine-based salt bridges contributes to the thermotolerance of thermotolerant acetic acid bacteria, Acetobacter tropicalis SKU1100.</title>
        <authorList>
            <person name="Matsutani M."/>
            <person name="Hirakawa H."/>
            <person name="Nishikura M."/>
            <person name="Soemphol W."/>
            <person name="Ali I.A.I."/>
            <person name="Yakushi T."/>
            <person name="Matsushita K."/>
        </authorList>
    </citation>
    <scope>NUCLEOTIDE SEQUENCE [LARGE SCALE GENOMIC DNA]</scope>
    <source>
        <strain evidence="1 2">NBRC 101654</strain>
    </source>
</reference>
<protein>
    <submittedName>
        <fullName evidence="1">Uncharacterized protein</fullName>
    </submittedName>
</protein>
<dbReference type="Proteomes" id="UP000004319">
    <property type="component" value="Unassembled WGS sequence"/>
</dbReference>
<dbReference type="EMBL" id="BABS01000034">
    <property type="protein sequence ID" value="GAA08423.1"/>
    <property type="molecule type" value="Genomic_DNA"/>
</dbReference>
<sequence>MRYRKGGVFKPNNIFESLRHKSADSAVPFGILFRTVSLRQFGAPTDEKSRQCFQHRLRTPGGGGHPQFLFKLPDMPGRVARNDALTLQGTNTQVLISVTMRGTGLNMPRKPATGFACNGTVEGQIEPFISRPFFTEQHQRGCLATPGSGHHLETACGALGQNCQLLGCTCTHSPYSSLRTNAGAL</sequence>
<organism evidence="1 2">
    <name type="scientific">Acetobacter tropicalis NBRC 101654</name>
    <dbReference type="NCBI Taxonomy" id="749388"/>
    <lineage>
        <taxon>Bacteria</taxon>
        <taxon>Pseudomonadati</taxon>
        <taxon>Pseudomonadota</taxon>
        <taxon>Alphaproteobacteria</taxon>
        <taxon>Acetobacterales</taxon>
        <taxon>Acetobacteraceae</taxon>
        <taxon>Acetobacter</taxon>
    </lineage>
</organism>
<evidence type="ECO:0000313" key="1">
    <source>
        <dbReference type="EMBL" id="GAA08423.1"/>
    </source>
</evidence>
<comment type="caution">
    <text evidence="1">The sequence shown here is derived from an EMBL/GenBank/DDBJ whole genome shotgun (WGS) entry which is preliminary data.</text>
</comment>
<dbReference type="AlphaFoldDB" id="F7VDH8"/>
<accession>F7VDH8</accession>
<name>F7VDH8_9PROT</name>
<gene>
    <name evidence="1" type="ORF">ATPR_1427</name>
</gene>
<proteinExistence type="predicted"/>
<evidence type="ECO:0000313" key="2">
    <source>
        <dbReference type="Proteomes" id="UP000004319"/>
    </source>
</evidence>